<dbReference type="PANTHER" id="PTHR11364:SF27">
    <property type="entry name" value="SULFURTRANSFERASE"/>
    <property type="match status" value="1"/>
</dbReference>
<evidence type="ECO:0000313" key="5">
    <source>
        <dbReference type="Proteomes" id="UP001595453"/>
    </source>
</evidence>
<dbReference type="SMART" id="SM00450">
    <property type="entry name" value="RHOD"/>
    <property type="match status" value="2"/>
</dbReference>
<evidence type="ECO:0000313" key="4">
    <source>
        <dbReference type="EMBL" id="MFC3034434.1"/>
    </source>
</evidence>
<name>A0ABV7CP23_9GAMM</name>
<dbReference type="CDD" id="cd01448">
    <property type="entry name" value="TST_Repeat_1"/>
    <property type="match status" value="1"/>
</dbReference>
<reference evidence="5" key="1">
    <citation type="journal article" date="2019" name="Int. J. Syst. Evol. Microbiol.">
        <title>The Global Catalogue of Microorganisms (GCM) 10K type strain sequencing project: providing services to taxonomists for standard genome sequencing and annotation.</title>
        <authorList>
            <consortium name="The Broad Institute Genomics Platform"/>
            <consortium name="The Broad Institute Genome Sequencing Center for Infectious Disease"/>
            <person name="Wu L."/>
            <person name="Ma J."/>
        </authorList>
    </citation>
    <scope>NUCLEOTIDE SEQUENCE [LARGE SCALE GENOMIC DNA]</scope>
    <source>
        <strain evidence="5">KCTC 42730</strain>
    </source>
</reference>
<dbReference type="Pfam" id="PF00581">
    <property type="entry name" value="Rhodanese"/>
    <property type="match status" value="2"/>
</dbReference>
<feature type="domain" description="Rhodanese" evidence="3">
    <location>
        <begin position="65"/>
        <end position="128"/>
    </location>
</feature>
<dbReference type="EMBL" id="JBHRSD010000039">
    <property type="protein sequence ID" value="MFC3034434.1"/>
    <property type="molecule type" value="Genomic_DNA"/>
</dbReference>
<feature type="domain" description="Rhodanese" evidence="3">
    <location>
        <begin position="159"/>
        <end position="273"/>
    </location>
</feature>
<protein>
    <submittedName>
        <fullName evidence="4">Sulfurtransferase</fullName>
        <ecNumber evidence="4">2.8.1.-</ecNumber>
    </submittedName>
</protein>
<dbReference type="InterPro" id="IPR045078">
    <property type="entry name" value="TST/MPST-like"/>
</dbReference>
<dbReference type="Proteomes" id="UP001595453">
    <property type="component" value="Unassembled WGS sequence"/>
</dbReference>
<evidence type="ECO:0000256" key="1">
    <source>
        <dbReference type="ARBA" id="ARBA00022679"/>
    </source>
</evidence>
<comment type="caution">
    <text evidence="4">The sequence shown here is derived from an EMBL/GenBank/DDBJ whole genome shotgun (WGS) entry which is preliminary data.</text>
</comment>
<gene>
    <name evidence="4" type="ORF">ACFOEE_18155</name>
</gene>
<evidence type="ECO:0000256" key="2">
    <source>
        <dbReference type="ARBA" id="ARBA00022737"/>
    </source>
</evidence>
<dbReference type="EC" id="2.8.1.-" evidence="4"/>
<accession>A0ABV7CP23</accession>
<dbReference type="PANTHER" id="PTHR11364">
    <property type="entry name" value="THIOSULFATE SULFERTANSFERASE"/>
    <property type="match status" value="1"/>
</dbReference>
<evidence type="ECO:0000259" key="3">
    <source>
        <dbReference type="PROSITE" id="PS50206"/>
    </source>
</evidence>
<sequence>MGFLKTCEWLSAHLADVVVLDAGLVKPGVTTPYQPEAIIAGAKRFDISGAFNAFDSTLPNTMCGAAQFQAEARQLGICQQDTIVVYDDLGLFSAARAWWMFKAMGFEQVYVLDGGLPRWLELELPTTTEYAQVATLGDFVAHPQAGYFIDKTAVLAAIDDPNTLLLDARGAKRFSGEEQEPRVGMRSGHVPNSKSLPYGQILGADGLVKSPEQLHALFSALGVAKQNLQFSCGSGVTACVLAFAAQLSGFSQPMSVYDGSWAQWGGDASLPVATGAH</sequence>
<dbReference type="SUPFAM" id="SSF52821">
    <property type="entry name" value="Rhodanese/Cell cycle control phosphatase"/>
    <property type="match status" value="2"/>
</dbReference>
<proteinExistence type="predicted"/>
<dbReference type="InterPro" id="IPR001763">
    <property type="entry name" value="Rhodanese-like_dom"/>
</dbReference>
<dbReference type="RefSeq" id="WP_377127707.1">
    <property type="nucleotide sequence ID" value="NZ_JBHRSD010000039.1"/>
</dbReference>
<dbReference type="PROSITE" id="PS50206">
    <property type="entry name" value="RHODANESE_3"/>
    <property type="match status" value="2"/>
</dbReference>
<keyword evidence="2" id="KW-0677">Repeat</keyword>
<dbReference type="Gene3D" id="3.40.250.10">
    <property type="entry name" value="Rhodanese-like domain"/>
    <property type="match status" value="2"/>
</dbReference>
<dbReference type="GO" id="GO:0016740">
    <property type="term" value="F:transferase activity"/>
    <property type="evidence" value="ECO:0007669"/>
    <property type="project" value="UniProtKB-KW"/>
</dbReference>
<keyword evidence="5" id="KW-1185">Reference proteome</keyword>
<dbReference type="InterPro" id="IPR036873">
    <property type="entry name" value="Rhodanese-like_dom_sf"/>
</dbReference>
<organism evidence="4 5">
    <name type="scientific">Pseudoalteromonas fenneropenaei</name>
    <dbReference type="NCBI Taxonomy" id="1737459"/>
    <lineage>
        <taxon>Bacteria</taxon>
        <taxon>Pseudomonadati</taxon>
        <taxon>Pseudomonadota</taxon>
        <taxon>Gammaproteobacteria</taxon>
        <taxon>Alteromonadales</taxon>
        <taxon>Pseudoalteromonadaceae</taxon>
        <taxon>Pseudoalteromonas</taxon>
    </lineage>
</organism>
<dbReference type="CDD" id="cd01449">
    <property type="entry name" value="TST_Repeat_2"/>
    <property type="match status" value="1"/>
</dbReference>
<keyword evidence="1 4" id="KW-0808">Transferase</keyword>